<proteinExistence type="predicted"/>
<accession>A0AAV0EGP6</accession>
<evidence type="ECO:0000259" key="2">
    <source>
        <dbReference type="Pfam" id="PF14111"/>
    </source>
</evidence>
<organism evidence="3 4">
    <name type="scientific">Cuscuta epithymum</name>
    <dbReference type="NCBI Taxonomy" id="186058"/>
    <lineage>
        <taxon>Eukaryota</taxon>
        <taxon>Viridiplantae</taxon>
        <taxon>Streptophyta</taxon>
        <taxon>Embryophyta</taxon>
        <taxon>Tracheophyta</taxon>
        <taxon>Spermatophyta</taxon>
        <taxon>Magnoliopsida</taxon>
        <taxon>eudicotyledons</taxon>
        <taxon>Gunneridae</taxon>
        <taxon>Pentapetalae</taxon>
        <taxon>asterids</taxon>
        <taxon>lamiids</taxon>
        <taxon>Solanales</taxon>
        <taxon>Convolvulaceae</taxon>
        <taxon>Cuscuteae</taxon>
        <taxon>Cuscuta</taxon>
        <taxon>Cuscuta subgen. Cuscuta</taxon>
    </lineage>
</organism>
<evidence type="ECO:0000256" key="1">
    <source>
        <dbReference type="SAM" id="MobiDB-lite"/>
    </source>
</evidence>
<sequence>MAKKNKQNRTPPTKDKQFDDKIKYLKEKKAAVLVEKLKKQGVIMQVLPTDAPVISANSTEETDSNVVTSAGEVNQDINVMPATEVGGFDNDAATCAKPGNVISHAETPTPEATPVKPGGPEATADVSCETVPVLGIGSASSSAIPTKELSFVMKPVNYGDAPIFETSDETETTIVPDRSISLGSHDTEPLGIFGAARDGNKETKKWNSLFHNNRAPTVGLKLEFFPPTGEKLDFSHLKVPTLIEVWGYCLVGHFSGRFPGLKAIHDLTAKWGVQVDVKSHSKGWVIFKFKTEADRLKVLTEGPYVLFGKTMFLKELSEDFSVDSEEFLKVPIWIKLPNLAMRLWKAKELGMIASQVGIPITTDKVTQDIVYTHFARVLVEVDVTKPPVLQFPIIPPSGKEYMQQVIFESYPDYCYNCKMYGHHPFNCLKLNPPKEKNKVDANARVKGKNPTARGQNRVPPAQGSIAKPELFKLPATFAIPTATMEQEKDGDWEELVWEGRKILSVYELEADDIVTHFETNKDGVHVAYVKKRHQIKSYICIARLGTNLQREDNLDIPAISFTDPCLVSLPGVKRTFNWYAFNKEVFFLNVASFFDIQAKQNVDFLRALDHLALDVPSSSQLFPNEPTGELPGPNGKAALQGSKVVQTDELGSLIRNMHDMAEGDIVTKVGTDGNGKRMACVCSPDLLPVGVTTVRVGFQLQKVKDEDPGVTFTESFILSYPGVKKKGDWYEFPTNVFTPNVMNFFNANLARNIKYLKEKLRRKRQAEKSQDGEKDDPGDENQSSNLYLS</sequence>
<gene>
    <name evidence="3" type="ORF">CEPIT_LOCUS24870</name>
</gene>
<name>A0AAV0EGP6_9ASTE</name>
<protein>
    <recommendedName>
        <fullName evidence="2">DUF4283 domain-containing protein</fullName>
    </recommendedName>
</protein>
<feature type="domain" description="DUF4283" evidence="2">
    <location>
        <begin position="244"/>
        <end position="323"/>
    </location>
</feature>
<keyword evidence="4" id="KW-1185">Reference proteome</keyword>
<dbReference type="Proteomes" id="UP001152523">
    <property type="component" value="Unassembled WGS sequence"/>
</dbReference>
<dbReference type="EMBL" id="CAMAPF010000928">
    <property type="protein sequence ID" value="CAH9122987.1"/>
    <property type="molecule type" value="Genomic_DNA"/>
</dbReference>
<dbReference type="InterPro" id="IPR025558">
    <property type="entry name" value="DUF4283"/>
</dbReference>
<comment type="caution">
    <text evidence="3">The sequence shown here is derived from an EMBL/GenBank/DDBJ whole genome shotgun (WGS) entry which is preliminary data.</text>
</comment>
<reference evidence="3" key="1">
    <citation type="submission" date="2022-07" db="EMBL/GenBank/DDBJ databases">
        <authorList>
            <person name="Macas J."/>
            <person name="Novak P."/>
            <person name="Neumann P."/>
        </authorList>
    </citation>
    <scope>NUCLEOTIDE SEQUENCE</scope>
</reference>
<dbReference type="AlphaFoldDB" id="A0AAV0EGP6"/>
<dbReference type="Pfam" id="PF14111">
    <property type="entry name" value="DUF4283"/>
    <property type="match status" value="1"/>
</dbReference>
<evidence type="ECO:0000313" key="4">
    <source>
        <dbReference type="Proteomes" id="UP001152523"/>
    </source>
</evidence>
<dbReference type="InterPro" id="IPR040256">
    <property type="entry name" value="At4g02000-like"/>
</dbReference>
<feature type="compositionally biased region" description="Polar residues" evidence="1">
    <location>
        <begin position="780"/>
        <end position="789"/>
    </location>
</feature>
<feature type="region of interest" description="Disordered" evidence="1">
    <location>
        <begin position="102"/>
        <end position="123"/>
    </location>
</feature>
<dbReference type="PANTHER" id="PTHR31286:SF168">
    <property type="entry name" value="DUF4283 DOMAIN-CONTAINING PROTEIN"/>
    <property type="match status" value="1"/>
</dbReference>
<dbReference type="PANTHER" id="PTHR31286">
    <property type="entry name" value="GLYCINE-RICH CELL WALL STRUCTURAL PROTEIN 1.8-LIKE"/>
    <property type="match status" value="1"/>
</dbReference>
<feature type="region of interest" description="Disordered" evidence="1">
    <location>
        <begin position="761"/>
        <end position="789"/>
    </location>
</feature>
<evidence type="ECO:0000313" key="3">
    <source>
        <dbReference type="EMBL" id="CAH9122987.1"/>
    </source>
</evidence>